<accession>A0ABP6V476</accession>
<protein>
    <submittedName>
        <fullName evidence="1">Uncharacterized protein</fullName>
    </submittedName>
</protein>
<dbReference type="EMBL" id="BAABCX010000001">
    <property type="protein sequence ID" value="GAA3525868.1"/>
    <property type="molecule type" value="Genomic_DNA"/>
</dbReference>
<keyword evidence="2" id="KW-1185">Reference proteome</keyword>
<comment type="caution">
    <text evidence="1">The sequence shown here is derived from an EMBL/GenBank/DDBJ whole genome shotgun (WGS) entry which is preliminary data.</text>
</comment>
<organism evidence="1 2">
    <name type="scientific">Zobellella aerophila</name>
    <dbReference type="NCBI Taxonomy" id="870480"/>
    <lineage>
        <taxon>Bacteria</taxon>
        <taxon>Pseudomonadati</taxon>
        <taxon>Pseudomonadota</taxon>
        <taxon>Gammaproteobacteria</taxon>
        <taxon>Aeromonadales</taxon>
        <taxon>Aeromonadaceae</taxon>
        <taxon>Zobellella</taxon>
    </lineage>
</organism>
<proteinExistence type="predicted"/>
<name>A0ABP6V476_9GAMM</name>
<evidence type="ECO:0000313" key="1">
    <source>
        <dbReference type="EMBL" id="GAA3525868.1"/>
    </source>
</evidence>
<gene>
    <name evidence="1" type="ORF">GCM10022394_01130</name>
</gene>
<dbReference type="Proteomes" id="UP001500795">
    <property type="component" value="Unassembled WGS sequence"/>
</dbReference>
<sequence length="69" mass="8044">MSQDNLQVNSYKSTIYLAVPSYRQKKFTASRPNTGQILRILYKSRVFDKLFRTLLFSGARSIAYLNYNS</sequence>
<reference evidence="2" key="1">
    <citation type="journal article" date="2019" name="Int. J. Syst. Evol. Microbiol.">
        <title>The Global Catalogue of Microorganisms (GCM) 10K type strain sequencing project: providing services to taxonomists for standard genome sequencing and annotation.</title>
        <authorList>
            <consortium name="The Broad Institute Genomics Platform"/>
            <consortium name="The Broad Institute Genome Sequencing Center for Infectious Disease"/>
            <person name="Wu L."/>
            <person name="Ma J."/>
        </authorList>
    </citation>
    <scope>NUCLEOTIDE SEQUENCE [LARGE SCALE GENOMIC DNA]</scope>
    <source>
        <strain evidence="2">JCM 17110</strain>
    </source>
</reference>
<evidence type="ECO:0000313" key="2">
    <source>
        <dbReference type="Proteomes" id="UP001500795"/>
    </source>
</evidence>